<dbReference type="EMBL" id="KN833688">
    <property type="protein sequence ID" value="KIK29982.1"/>
    <property type="molecule type" value="Genomic_DNA"/>
</dbReference>
<organism evidence="1 2">
    <name type="scientific">Pisolithus microcarpus 441</name>
    <dbReference type="NCBI Taxonomy" id="765257"/>
    <lineage>
        <taxon>Eukaryota</taxon>
        <taxon>Fungi</taxon>
        <taxon>Dikarya</taxon>
        <taxon>Basidiomycota</taxon>
        <taxon>Agaricomycotina</taxon>
        <taxon>Agaricomycetes</taxon>
        <taxon>Agaricomycetidae</taxon>
        <taxon>Boletales</taxon>
        <taxon>Sclerodermatineae</taxon>
        <taxon>Pisolithaceae</taxon>
        <taxon>Pisolithus</taxon>
    </lineage>
</organism>
<dbReference type="AlphaFoldDB" id="A0A0D0A6F5"/>
<sequence length="116" mass="13407">MHHPITIQVAVFEWFPPWGWNHLTSKASNMKEKSVRWCPDAHGVRVSCHGNMCVSRMVMPCNTRHSSIDWVEKFLDSIACRIDRFQCHSCYRNQWLRRVPLPSGNAALSAAAFPRN</sequence>
<accession>A0A0D0A6F5</accession>
<keyword evidence="2" id="KW-1185">Reference proteome</keyword>
<evidence type="ECO:0000313" key="2">
    <source>
        <dbReference type="Proteomes" id="UP000054018"/>
    </source>
</evidence>
<reference evidence="2" key="2">
    <citation type="submission" date="2015-01" db="EMBL/GenBank/DDBJ databases">
        <title>Evolutionary Origins and Diversification of the Mycorrhizal Mutualists.</title>
        <authorList>
            <consortium name="DOE Joint Genome Institute"/>
            <consortium name="Mycorrhizal Genomics Consortium"/>
            <person name="Kohler A."/>
            <person name="Kuo A."/>
            <person name="Nagy L.G."/>
            <person name="Floudas D."/>
            <person name="Copeland A."/>
            <person name="Barry K.W."/>
            <person name="Cichocki N."/>
            <person name="Veneault-Fourrey C."/>
            <person name="LaButti K."/>
            <person name="Lindquist E.A."/>
            <person name="Lipzen A."/>
            <person name="Lundell T."/>
            <person name="Morin E."/>
            <person name="Murat C."/>
            <person name="Riley R."/>
            <person name="Ohm R."/>
            <person name="Sun H."/>
            <person name="Tunlid A."/>
            <person name="Henrissat B."/>
            <person name="Grigoriev I.V."/>
            <person name="Hibbett D.S."/>
            <person name="Martin F."/>
        </authorList>
    </citation>
    <scope>NUCLEOTIDE SEQUENCE [LARGE SCALE GENOMIC DNA]</scope>
    <source>
        <strain evidence="2">441</strain>
    </source>
</reference>
<gene>
    <name evidence="1" type="ORF">PISMIDRAFT_671973</name>
</gene>
<protein>
    <submittedName>
        <fullName evidence="1">Uncharacterized protein</fullName>
    </submittedName>
</protein>
<reference evidence="1 2" key="1">
    <citation type="submission" date="2014-04" db="EMBL/GenBank/DDBJ databases">
        <authorList>
            <consortium name="DOE Joint Genome Institute"/>
            <person name="Kuo A."/>
            <person name="Kohler A."/>
            <person name="Costa M.D."/>
            <person name="Nagy L.G."/>
            <person name="Floudas D."/>
            <person name="Copeland A."/>
            <person name="Barry K.W."/>
            <person name="Cichocki N."/>
            <person name="Veneault-Fourrey C."/>
            <person name="LaButti K."/>
            <person name="Lindquist E.A."/>
            <person name="Lipzen A."/>
            <person name="Lundell T."/>
            <person name="Morin E."/>
            <person name="Murat C."/>
            <person name="Sun H."/>
            <person name="Tunlid A."/>
            <person name="Henrissat B."/>
            <person name="Grigoriev I.V."/>
            <person name="Hibbett D.S."/>
            <person name="Martin F."/>
            <person name="Nordberg H.P."/>
            <person name="Cantor M.N."/>
            <person name="Hua S.X."/>
        </authorList>
    </citation>
    <scope>NUCLEOTIDE SEQUENCE [LARGE SCALE GENOMIC DNA]</scope>
    <source>
        <strain evidence="1 2">441</strain>
    </source>
</reference>
<name>A0A0D0A6F5_9AGAM</name>
<proteinExistence type="predicted"/>
<dbReference type="Proteomes" id="UP000054018">
    <property type="component" value="Unassembled WGS sequence"/>
</dbReference>
<evidence type="ECO:0000313" key="1">
    <source>
        <dbReference type="EMBL" id="KIK29982.1"/>
    </source>
</evidence>
<dbReference type="HOGENOM" id="CLU_2097779_0_0_1"/>